<feature type="domain" description="VWFA" evidence="3">
    <location>
        <begin position="98"/>
        <end position="321"/>
    </location>
</feature>
<dbReference type="CDD" id="cd00222">
    <property type="entry name" value="CollagenBindB"/>
    <property type="match status" value="1"/>
</dbReference>
<dbReference type="Gene3D" id="3.40.50.410">
    <property type="entry name" value="von Willebrand factor, type A domain"/>
    <property type="match status" value="1"/>
</dbReference>
<evidence type="ECO:0000313" key="5">
    <source>
        <dbReference type="Proteomes" id="UP001179280"/>
    </source>
</evidence>
<feature type="compositionally biased region" description="Basic and acidic residues" evidence="1">
    <location>
        <begin position="2383"/>
        <end position="2410"/>
    </location>
</feature>
<dbReference type="InterPro" id="IPR051172">
    <property type="entry name" value="Chlamydia_OmcB"/>
</dbReference>
<organism evidence="4 5">
    <name type="scientific">Shouchella xiaoxiensis</name>
    <dbReference type="NCBI Taxonomy" id="766895"/>
    <lineage>
        <taxon>Bacteria</taxon>
        <taxon>Bacillati</taxon>
        <taxon>Bacillota</taxon>
        <taxon>Bacilli</taxon>
        <taxon>Bacillales</taxon>
        <taxon>Bacillaceae</taxon>
        <taxon>Shouchella</taxon>
    </lineage>
</organism>
<evidence type="ECO:0000313" key="4">
    <source>
        <dbReference type="EMBL" id="MBM7839374.1"/>
    </source>
</evidence>
<dbReference type="InterPro" id="IPR002035">
    <property type="entry name" value="VWF_A"/>
</dbReference>
<dbReference type="InterPro" id="IPR055354">
    <property type="entry name" value="DUF7507"/>
</dbReference>
<dbReference type="Gene3D" id="2.60.40.10">
    <property type="entry name" value="Immunoglobulins"/>
    <property type="match status" value="3"/>
</dbReference>
<dbReference type="PANTHER" id="PTHR34819">
    <property type="entry name" value="LARGE CYSTEINE-RICH PERIPLASMIC PROTEIN OMCB"/>
    <property type="match status" value="1"/>
</dbReference>
<dbReference type="Proteomes" id="UP001179280">
    <property type="component" value="Unassembled WGS sequence"/>
</dbReference>
<feature type="compositionally biased region" description="Acidic residues" evidence="1">
    <location>
        <begin position="762"/>
        <end position="773"/>
    </location>
</feature>
<feature type="region of interest" description="Disordered" evidence="1">
    <location>
        <begin position="2375"/>
        <end position="2423"/>
    </location>
</feature>
<keyword evidence="5" id="KW-1185">Reference proteome</keyword>
<evidence type="ECO:0000259" key="3">
    <source>
        <dbReference type="PROSITE" id="PS50234"/>
    </source>
</evidence>
<protein>
    <submittedName>
        <fullName evidence="4">Repeat protein (TIGR01451 family)</fullName>
    </submittedName>
</protein>
<dbReference type="Pfam" id="PF21426">
    <property type="entry name" value="GBS104-like_Ig"/>
    <property type="match status" value="1"/>
</dbReference>
<dbReference type="InterPro" id="IPR008454">
    <property type="entry name" value="Collagen-bd_Cna-like_B-typ_dom"/>
</dbReference>
<dbReference type="InterPro" id="IPR049319">
    <property type="entry name" value="GBS104-like_Ig"/>
</dbReference>
<accession>A0ABS2SV16</accession>
<proteinExistence type="predicted"/>
<gene>
    <name evidence="4" type="ORF">JOC54_002654</name>
</gene>
<dbReference type="InterPro" id="IPR036465">
    <property type="entry name" value="vWFA_dom_sf"/>
</dbReference>
<feature type="transmembrane region" description="Helical" evidence="2">
    <location>
        <begin position="12"/>
        <end position="30"/>
    </location>
</feature>
<dbReference type="SMART" id="SM00327">
    <property type="entry name" value="VWA"/>
    <property type="match status" value="1"/>
</dbReference>
<keyword evidence="2" id="KW-0472">Membrane</keyword>
<feature type="region of interest" description="Disordered" evidence="1">
    <location>
        <begin position="2128"/>
        <end position="2147"/>
    </location>
</feature>
<dbReference type="SUPFAM" id="SSF49478">
    <property type="entry name" value="Cna protein B-type domain"/>
    <property type="match status" value="1"/>
</dbReference>
<feature type="region of interest" description="Disordered" evidence="1">
    <location>
        <begin position="748"/>
        <end position="778"/>
    </location>
</feature>
<evidence type="ECO:0000256" key="2">
    <source>
        <dbReference type="SAM" id="Phobius"/>
    </source>
</evidence>
<sequence>MNIVQRSTKSIYLKLFAVFLIVFSSILPHFSMSIASANELFEETILEDGTGAVRNEVSSREYDRARIDKRASSTGNPGEYFVDLTIEGKSAQYLETTDIVLVYDNSNSMLGNRARVSQEATTNFVNNMLESEANVSENFRMGLITYGTVVLDGRTNPVYNNIGTSNLSFKDLSPNASDFVGLLPRTVPSERSEGGSNGGTFTEQGLEEAGRILQNSNADNKVIITITDGVPTLSYDNGQIVGNGTNYLYNNNTRNHGEGTLRTANQLKEMYDLYTIAIELQAGQNATLEQARNLMIDLSSSPDQAYFADTVSELEAHLNEIARNLSASVVNGSITDPMGDMFNLKRLGEGFSPASDDQLTDGDYYLNANNDSLLTDVTVNTDGDQIRVEGLNLNEGDIVNLRYKVQLDTENEQFESNTYYNTNGTTTLQPRQSQPDDLYEFPMPAASAPSISLSGEKFWDDNGLTQFRPDEVTIELWRNASADEVFVNNQVVQSDSEGTWAYTFDDLILYDSSGNYVDYFVREAQLDGYEAVYDEDSYDMTNVLIENPSIGLEKEANRDDLVVGEDILYTFTIENSGNTVLNDVILVDELENISTIRYLTLNGEPINAEDAIILQPGDILVAEADYTITQDNLDQGQLFNEAIVRAESPSGEEVTDEDDVAVPQELIGNITLTKTSGVEQITEVGQEVVYTFDVENTGNVTLFNVEVDDPMLGESIELAETKLAPGEITTGTAIYIATQEDLDNGGVTNTAVATGDMPDGTPVEDEDQDELPSDQDPSITLTKEADRDDLVVGEEIEYTFTFENTGNVTLYNVVLTDELENISNIEYVSLNGEEIEEQDSLTLARGDVVVAKATYTITQADVDQGQVVNEATVTGTTVTDQVVTDEDSAVVFQDSAPGIELVKSSDIELITEVGQVIVYTFEIENTGNVTLDNVLVNDPMLDEVIELESTTLAPGDRTSGTLEYVITQTDMDNGGILNVATASGDTPGGPPVEGEDQDEVPATQIPAVQLIKDTDREDLIAGEVIDYTFTVENTGNVTLQGIALVDSLEGISEIRYVTLNGEEISEEETVVLAPGDILIAEATYTITQADVDRGEVFNEATVVGNTTSGEEVTDEDDVTVNQEPFGGIQLVKTSDREVIDEVGQAVVYTFEVENTGNMTLTNIELNDPMLGGAIELESTTLAPGESTIGTSVYIVSVDDMNTGGVTNVATVVGTAPDETPVEDEDSDELPADQVPEIELTKTANRDNLVAGEDIVYTFTVENIGNVSLTDVLITDELEDISDIQYFALNGEVFKVDGPITLEPGDVLEASATYTITQADVDRGEVVNVANVVGSSPSEEEVTDEDEVTVPQDPEPGINLVKSSDVDSINEVGTEITYTFEMENTGNVTLLDIKVNDPMLGGLIELEETKLAPGEKTIGTVVYTVTQQDVNNGTIINQASTEGTTPGGSVIIDDDEDEVPVEQSVSIDLEKEADRENLIVGEAITYTFTVENSGNVTLTDVVLTDELENISEIRYVTLNGDAIEEEEAITLEPGDILIAEATYTITQADVDRGDVFNEATVIGLSPSDEEVTDEDDATVNQEREPNLSLTKTSDREIAEEVGQEVTYTFVVENIGNVTLTGINVDDPMLGGAITLESTTLAPGETTTGTATYLVTQEDLNNGTILNIATATGDGPDGTPVESEDEDEIPTTQAPKIALIKGADRDDLVVGEDITYTFTAQNVGNVTLYDVSLSDELENLSEIEYVTLNGKALEDAESITLEPGSVLVAQATYTITQADVDRGYVFNEATVIGESQLDESVTDTDDVTVNEDPAGSIALTKTSNAETINQAGQEITYTFEVENTGNVTVTAIEVVDPMLGGAIELKTTTLAPGETTTGTAVYVVKQSDLNNRVLTNVAVTTGSTPDESSVKDTDDDEVPVVQDPKIELTKEADRENLIVGEAITYTFTVENSGNVTLTDVVLTDELENISEIRYVTLNGDAIEEEEAITLEPGDVLIAEATYTITQADVDRGDVFNEATVIGLSPSDEEVTDKDDATVNQEREPNLSLTKTSDREIAEEVGQEITYTFEVKNTGNVTLTNVVVDDPMLGEAITLEFTTLAPGETTTGTATYLVTQEDLNNGTILNIATATGDGPDGTPVESEDKDEIPSTQAPEIALIKGADRDDLVVGEDITYTFTAQNVGNVTLYDVSLSDELENLSEIDYLTVNNELLEGVDSITLERGSVLVAQATYTITQDDVDRGYVFNEATVIGESQLGENVTDTDDVTVNEDPAGSIALTKTSDRETISQAGDEVKYTFVVENTGNVTLTDVAVDDPMLGGAIELETTTLAPGETTTGTVVYVVTQSDTNQDGLANIASVIGHTPEGTVVKDYDEDWIPNEILHPTDPGKDPEEGGKKPDEGIKDIHYPKDPTPPKETGSKSPDGKDTLVQTANNLYAIALAGLLLLVSGMALLWISRKRKKNTV</sequence>
<dbReference type="CDD" id="cd00198">
    <property type="entry name" value="vWFA"/>
    <property type="match status" value="1"/>
</dbReference>
<dbReference type="PANTHER" id="PTHR34819:SF3">
    <property type="entry name" value="CELL SURFACE PROTEIN"/>
    <property type="match status" value="1"/>
</dbReference>
<evidence type="ECO:0000256" key="1">
    <source>
        <dbReference type="SAM" id="MobiDB-lite"/>
    </source>
</evidence>
<feature type="transmembrane region" description="Helical" evidence="2">
    <location>
        <begin position="2432"/>
        <end position="2452"/>
    </location>
</feature>
<dbReference type="SUPFAM" id="SSF53300">
    <property type="entry name" value="vWA-like"/>
    <property type="match status" value="1"/>
</dbReference>
<reference evidence="4" key="1">
    <citation type="submission" date="2021-01" db="EMBL/GenBank/DDBJ databases">
        <title>Genomic Encyclopedia of Type Strains, Phase IV (KMG-IV): sequencing the most valuable type-strain genomes for metagenomic binning, comparative biology and taxonomic classification.</title>
        <authorList>
            <person name="Goeker M."/>
        </authorList>
    </citation>
    <scope>NUCLEOTIDE SEQUENCE</scope>
    <source>
        <strain evidence="4">DSM 21943</strain>
    </source>
</reference>
<comment type="caution">
    <text evidence="4">The sequence shown here is derived from an EMBL/GenBank/DDBJ whole genome shotgun (WGS) entry which is preliminary data.</text>
</comment>
<name>A0ABS2SV16_9BACI</name>
<dbReference type="Pfam" id="PF05738">
    <property type="entry name" value="Cna_B"/>
    <property type="match status" value="1"/>
</dbReference>
<dbReference type="PROSITE" id="PS50234">
    <property type="entry name" value="VWFA"/>
    <property type="match status" value="1"/>
</dbReference>
<dbReference type="InterPro" id="IPR013783">
    <property type="entry name" value="Ig-like_fold"/>
</dbReference>
<dbReference type="NCBIfam" id="TIGR01451">
    <property type="entry name" value="B_ant_repeat"/>
    <property type="match status" value="16"/>
</dbReference>
<dbReference type="Gene3D" id="2.60.40.1140">
    <property type="entry name" value="Collagen-binding surface protein Cna, B-type domain"/>
    <property type="match status" value="1"/>
</dbReference>
<keyword evidence="2" id="KW-0812">Transmembrane</keyword>
<dbReference type="Pfam" id="PF24346">
    <property type="entry name" value="DUF7507"/>
    <property type="match status" value="16"/>
</dbReference>
<keyword evidence="2" id="KW-1133">Transmembrane helix</keyword>
<dbReference type="EMBL" id="JAFBCV010000008">
    <property type="protein sequence ID" value="MBM7839374.1"/>
    <property type="molecule type" value="Genomic_DNA"/>
</dbReference>
<dbReference type="InterPro" id="IPR047589">
    <property type="entry name" value="DUF11_rpt"/>
</dbReference>